<protein>
    <recommendedName>
        <fullName evidence="2">DUF4328 domain-containing protein</fullName>
    </recommendedName>
</protein>
<feature type="transmembrane region" description="Helical" evidence="1">
    <location>
        <begin position="127"/>
        <end position="144"/>
    </location>
</feature>
<evidence type="ECO:0000313" key="3">
    <source>
        <dbReference type="EMBL" id="OSI11089.1"/>
    </source>
</evidence>
<dbReference type="InterPro" id="IPR025565">
    <property type="entry name" value="DUF4328"/>
</dbReference>
<keyword evidence="1" id="KW-0472">Membrane</keyword>
<sequence length="260" mass="28946">MKERFEKPSGEIIVKQESAVYTYQNQDKRTRWLLITFIIYIVLNVLSGFGEMYALNTIKQAAASITEEGIESSAYEAVLSSQNMVFYLYLTAVLVFVVTAVLTAKWIMQANKNARALGATEVEMTPGWSVGWFFVPIMNLFMPLRGVTQIWNGSMRAAGKPAHQTMLYVWWGSWVVGNILGRLTTRVGDRAWEAMEAAQTEEAFKTALSSYLSSGYVGLLYNVLTIISALALLKIIYSVNQAQEQSALPPTVSAAPEAER</sequence>
<accession>A0AB38DUS7</accession>
<dbReference type="EMBL" id="MTBM01000002">
    <property type="protein sequence ID" value="OSI11089.1"/>
    <property type="molecule type" value="Genomic_DNA"/>
</dbReference>
<proteinExistence type="predicted"/>
<dbReference type="Pfam" id="PF14219">
    <property type="entry name" value="DUF4328"/>
    <property type="match status" value="1"/>
</dbReference>
<keyword evidence="5" id="KW-1185">Reference proteome</keyword>
<evidence type="ECO:0000313" key="6">
    <source>
        <dbReference type="Proteomes" id="UP000215033"/>
    </source>
</evidence>
<reference evidence="3 5" key="1">
    <citation type="submission" date="2017-01" db="EMBL/GenBank/DDBJ databases">
        <authorList>
            <person name="Wolfgang W.J."/>
            <person name="Cole J."/>
            <person name="Wroblewski D."/>
            <person name="Mcginnis J."/>
            <person name="Musser K.A."/>
        </authorList>
    </citation>
    <scope>NUCLEOTIDE SEQUENCE [LARGE SCALE GENOMIC DNA]</scope>
    <source>
        <strain evidence="3 5">DSM 21643</strain>
    </source>
</reference>
<feature type="transmembrane region" description="Helical" evidence="1">
    <location>
        <begin position="32"/>
        <end position="50"/>
    </location>
</feature>
<keyword evidence="1" id="KW-0812">Transmembrane</keyword>
<gene>
    <name evidence="3" type="ORF">BWD10_01345</name>
    <name evidence="4" type="ORF">SAMEA4504057_02168</name>
</gene>
<feature type="domain" description="DUF4328" evidence="2">
    <location>
        <begin position="75"/>
        <end position="236"/>
    </location>
</feature>
<feature type="transmembrane region" description="Helical" evidence="1">
    <location>
        <begin position="219"/>
        <end position="237"/>
    </location>
</feature>
<dbReference type="EMBL" id="LT906434">
    <property type="protein sequence ID" value="SNU80633.1"/>
    <property type="molecule type" value="Genomic_DNA"/>
</dbReference>
<evidence type="ECO:0000259" key="2">
    <source>
        <dbReference type="Pfam" id="PF14219"/>
    </source>
</evidence>
<dbReference type="KEGG" id="nzo:SAMEA4504057_2168"/>
<dbReference type="Proteomes" id="UP000193466">
    <property type="component" value="Unassembled WGS sequence"/>
</dbReference>
<name>A0AB38DUS7_9NEIS</name>
<evidence type="ECO:0000313" key="4">
    <source>
        <dbReference type="EMBL" id="SNU80633.1"/>
    </source>
</evidence>
<keyword evidence="1" id="KW-1133">Transmembrane helix</keyword>
<reference evidence="4 6" key="2">
    <citation type="submission" date="2017-06" db="EMBL/GenBank/DDBJ databases">
        <authorList>
            <consortium name="Pathogen Informatics"/>
        </authorList>
    </citation>
    <scope>NUCLEOTIDE SEQUENCE [LARGE SCALE GENOMIC DNA]</scope>
    <source>
        <strain evidence="4 6">NCTC12230</strain>
    </source>
</reference>
<evidence type="ECO:0000256" key="1">
    <source>
        <dbReference type="SAM" id="Phobius"/>
    </source>
</evidence>
<dbReference type="AlphaFoldDB" id="A0AB38DUS7"/>
<organism evidence="4 6">
    <name type="scientific">Neisseria zoodegmatis</name>
    <dbReference type="NCBI Taxonomy" id="326523"/>
    <lineage>
        <taxon>Bacteria</taxon>
        <taxon>Pseudomonadati</taxon>
        <taxon>Pseudomonadota</taxon>
        <taxon>Betaproteobacteria</taxon>
        <taxon>Neisseriales</taxon>
        <taxon>Neisseriaceae</taxon>
        <taxon>Neisseria</taxon>
    </lineage>
</organism>
<dbReference type="Proteomes" id="UP000215033">
    <property type="component" value="Chromosome 1"/>
</dbReference>
<feature type="transmembrane region" description="Helical" evidence="1">
    <location>
        <begin position="86"/>
        <end position="107"/>
    </location>
</feature>
<evidence type="ECO:0000313" key="5">
    <source>
        <dbReference type="Proteomes" id="UP000193466"/>
    </source>
</evidence>